<keyword evidence="5 6" id="KW-0460">Magnesium</keyword>
<keyword evidence="2 6" id="KW-0540">Nuclease</keyword>
<evidence type="ECO:0000256" key="5">
    <source>
        <dbReference type="ARBA" id="ARBA00022842"/>
    </source>
</evidence>
<keyword evidence="9" id="KW-1185">Reference proteome</keyword>
<dbReference type="Pfam" id="PF01850">
    <property type="entry name" value="PIN"/>
    <property type="match status" value="1"/>
</dbReference>
<dbReference type="Proteomes" id="UP001428817">
    <property type="component" value="Unassembled WGS sequence"/>
</dbReference>
<feature type="binding site" evidence="6">
    <location>
        <position position="104"/>
    </location>
    <ligand>
        <name>Mg(2+)</name>
        <dbReference type="ChEBI" id="CHEBI:18420"/>
    </ligand>
</feature>
<dbReference type="Gene3D" id="3.40.50.1010">
    <property type="entry name" value="5'-nuclease"/>
    <property type="match status" value="1"/>
</dbReference>
<comment type="caution">
    <text evidence="8">The sequence shown here is derived from an EMBL/GenBank/DDBJ whole genome shotgun (WGS) entry which is preliminary data.</text>
</comment>
<organism evidence="8 9">
    <name type="scientific">Pseudonocardia eucalypti</name>
    <dbReference type="NCBI Taxonomy" id="648755"/>
    <lineage>
        <taxon>Bacteria</taxon>
        <taxon>Bacillati</taxon>
        <taxon>Actinomycetota</taxon>
        <taxon>Actinomycetes</taxon>
        <taxon>Pseudonocardiales</taxon>
        <taxon>Pseudonocardiaceae</taxon>
        <taxon>Pseudonocardia</taxon>
    </lineage>
</organism>
<dbReference type="SUPFAM" id="SSF88723">
    <property type="entry name" value="PIN domain-like"/>
    <property type="match status" value="1"/>
</dbReference>
<dbReference type="InterPro" id="IPR002716">
    <property type="entry name" value="PIN_dom"/>
</dbReference>
<accession>A0ABP9QTI1</accession>
<proteinExistence type="inferred from homology"/>
<dbReference type="HAMAP" id="MF_00265">
    <property type="entry name" value="VapC_Nob1"/>
    <property type="match status" value="1"/>
</dbReference>
<evidence type="ECO:0000256" key="6">
    <source>
        <dbReference type="HAMAP-Rule" id="MF_00265"/>
    </source>
</evidence>
<evidence type="ECO:0000256" key="4">
    <source>
        <dbReference type="ARBA" id="ARBA00022801"/>
    </source>
</evidence>
<keyword evidence="6" id="KW-0800">Toxin</keyword>
<dbReference type="InterPro" id="IPR022907">
    <property type="entry name" value="VapC_family"/>
</dbReference>
<dbReference type="InterPro" id="IPR029060">
    <property type="entry name" value="PIN-like_dom_sf"/>
</dbReference>
<comment type="cofactor">
    <cofactor evidence="6">
        <name>Mg(2+)</name>
        <dbReference type="ChEBI" id="CHEBI:18420"/>
    </cofactor>
</comment>
<dbReference type="RefSeq" id="WP_185059831.1">
    <property type="nucleotide sequence ID" value="NZ_BAABJP010000037.1"/>
</dbReference>
<name>A0ABP9QTI1_9PSEU</name>
<feature type="domain" description="PIN" evidence="7">
    <location>
        <begin position="5"/>
        <end position="135"/>
    </location>
</feature>
<keyword evidence="3 6" id="KW-0479">Metal-binding</keyword>
<reference evidence="9" key="1">
    <citation type="journal article" date="2019" name="Int. J. Syst. Evol. Microbiol.">
        <title>The Global Catalogue of Microorganisms (GCM) 10K type strain sequencing project: providing services to taxonomists for standard genome sequencing and annotation.</title>
        <authorList>
            <consortium name="The Broad Institute Genomics Platform"/>
            <consortium name="The Broad Institute Genome Sequencing Center for Infectious Disease"/>
            <person name="Wu L."/>
            <person name="Ma J."/>
        </authorList>
    </citation>
    <scope>NUCLEOTIDE SEQUENCE [LARGE SCALE GENOMIC DNA]</scope>
    <source>
        <strain evidence="9">JCM 18303</strain>
    </source>
</reference>
<evidence type="ECO:0000256" key="3">
    <source>
        <dbReference type="ARBA" id="ARBA00022723"/>
    </source>
</evidence>
<evidence type="ECO:0000259" key="7">
    <source>
        <dbReference type="Pfam" id="PF01850"/>
    </source>
</evidence>
<evidence type="ECO:0000256" key="1">
    <source>
        <dbReference type="ARBA" id="ARBA00022649"/>
    </source>
</evidence>
<evidence type="ECO:0000313" key="8">
    <source>
        <dbReference type="EMBL" id="GAA5167244.1"/>
    </source>
</evidence>
<protein>
    <recommendedName>
        <fullName evidence="6">Ribonuclease VapC</fullName>
        <shortName evidence="6">RNase VapC</shortName>
        <ecNumber evidence="6">3.1.-.-</ecNumber>
    </recommendedName>
    <alternativeName>
        <fullName evidence="6">Toxin VapC</fullName>
    </alternativeName>
</protein>
<comment type="function">
    <text evidence="6">Toxic component of a toxin-antitoxin (TA) system. An RNase.</text>
</comment>
<feature type="binding site" evidence="6">
    <location>
        <position position="6"/>
    </location>
    <ligand>
        <name>Mg(2+)</name>
        <dbReference type="ChEBI" id="CHEBI:18420"/>
    </ligand>
</feature>
<dbReference type="EMBL" id="BAABJP010000037">
    <property type="protein sequence ID" value="GAA5167244.1"/>
    <property type="molecule type" value="Genomic_DNA"/>
</dbReference>
<sequence length="143" mass="15982">MSWFADSSALVKLYADEPGHEDVRSLEQIVVAQLARVEVPAALWRKRRMGELTTEQAALLVAEFEADWFGTEDAPRRFEIVRMSSLIVEDAAHLTGTRGLRAYDSVQLATARAVRSADPEVKRFLAFDKTLREAAATDGFELL</sequence>
<evidence type="ECO:0000256" key="2">
    <source>
        <dbReference type="ARBA" id="ARBA00022722"/>
    </source>
</evidence>
<gene>
    <name evidence="6" type="primary">vapC</name>
    <name evidence="8" type="ORF">GCM10023321_59690</name>
</gene>
<dbReference type="CDD" id="cd09874">
    <property type="entry name" value="PIN_MT3492-like"/>
    <property type="match status" value="1"/>
</dbReference>
<keyword evidence="4 6" id="KW-0378">Hydrolase</keyword>
<comment type="similarity">
    <text evidence="6">Belongs to the PINc/VapC protein family.</text>
</comment>
<dbReference type="EC" id="3.1.-.-" evidence="6"/>
<evidence type="ECO:0000313" key="9">
    <source>
        <dbReference type="Proteomes" id="UP001428817"/>
    </source>
</evidence>
<keyword evidence="1 6" id="KW-1277">Toxin-antitoxin system</keyword>